<proteinExistence type="predicted"/>
<evidence type="ECO:0000313" key="1">
    <source>
        <dbReference type="EMBL" id="NJB72585.1"/>
    </source>
</evidence>
<name>A0A846R3N9_9FLAO</name>
<protein>
    <submittedName>
        <fullName evidence="1">Uncharacterized protein</fullName>
    </submittedName>
</protein>
<reference evidence="1 2" key="1">
    <citation type="submission" date="2020-03" db="EMBL/GenBank/DDBJ databases">
        <title>Genomic Encyclopedia of Type Strains, Phase IV (KMG-IV): sequencing the most valuable type-strain genomes for metagenomic binning, comparative biology and taxonomic classification.</title>
        <authorList>
            <person name="Goeker M."/>
        </authorList>
    </citation>
    <scope>NUCLEOTIDE SEQUENCE [LARGE SCALE GENOMIC DNA]</scope>
    <source>
        <strain evidence="1 2">DSM 29762</strain>
    </source>
</reference>
<gene>
    <name evidence="1" type="ORF">GGR42_003076</name>
</gene>
<organism evidence="1 2">
    <name type="scientific">Saonia flava</name>
    <dbReference type="NCBI Taxonomy" id="523696"/>
    <lineage>
        <taxon>Bacteria</taxon>
        <taxon>Pseudomonadati</taxon>
        <taxon>Bacteroidota</taxon>
        <taxon>Flavobacteriia</taxon>
        <taxon>Flavobacteriales</taxon>
        <taxon>Flavobacteriaceae</taxon>
        <taxon>Saonia</taxon>
    </lineage>
</organism>
<evidence type="ECO:0000313" key="2">
    <source>
        <dbReference type="Proteomes" id="UP000590442"/>
    </source>
</evidence>
<accession>A0A846R3N9</accession>
<sequence>MAFLKVDGCPLNVYSAATHGVEKGMTLYLNDIRPKGINLTSTQNPFLSK</sequence>
<comment type="caution">
    <text evidence="1">The sequence shown here is derived from an EMBL/GenBank/DDBJ whole genome shotgun (WGS) entry which is preliminary data.</text>
</comment>
<keyword evidence="2" id="KW-1185">Reference proteome</keyword>
<dbReference type="AlphaFoldDB" id="A0A846R3N9"/>
<dbReference type="EMBL" id="JAATJJ010000002">
    <property type="protein sequence ID" value="NJB72585.1"/>
    <property type="molecule type" value="Genomic_DNA"/>
</dbReference>
<dbReference type="Proteomes" id="UP000590442">
    <property type="component" value="Unassembled WGS sequence"/>
</dbReference>